<keyword evidence="5" id="KW-1133">Transmembrane helix</keyword>
<protein>
    <submittedName>
        <fullName evidence="6">Cytochrome P450</fullName>
    </submittedName>
</protein>
<feature type="binding site" description="axial binding residue" evidence="3">
    <location>
        <position position="480"/>
    </location>
    <ligand>
        <name>heme</name>
        <dbReference type="ChEBI" id="CHEBI:30413"/>
    </ligand>
    <ligandPart>
        <name>Fe</name>
        <dbReference type="ChEBI" id="CHEBI:18248"/>
    </ligandPart>
</feature>
<dbReference type="GO" id="GO:0005506">
    <property type="term" value="F:iron ion binding"/>
    <property type="evidence" value="ECO:0007669"/>
    <property type="project" value="InterPro"/>
</dbReference>
<proteinExistence type="inferred from homology"/>
<evidence type="ECO:0000313" key="6">
    <source>
        <dbReference type="EMBL" id="GES95683.1"/>
    </source>
</evidence>
<dbReference type="PROSITE" id="PS00086">
    <property type="entry name" value="CYTOCHROME_P450"/>
    <property type="match status" value="1"/>
</dbReference>
<dbReference type="InterPro" id="IPR002401">
    <property type="entry name" value="Cyt_P450_E_grp-I"/>
</dbReference>
<keyword evidence="2 3" id="KW-0408">Iron</keyword>
<dbReference type="Gene3D" id="1.10.630.10">
    <property type="entry name" value="Cytochrome P450"/>
    <property type="match status" value="1"/>
</dbReference>
<evidence type="ECO:0000256" key="3">
    <source>
        <dbReference type="PIRSR" id="PIRSR602401-1"/>
    </source>
</evidence>
<accession>A0A8H3M2Y3</accession>
<feature type="transmembrane region" description="Helical" evidence="5">
    <location>
        <begin position="16"/>
        <end position="33"/>
    </location>
</feature>
<comment type="caution">
    <text evidence="6">The sequence shown here is derived from an EMBL/GenBank/DDBJ whole genome shotgun (WGS) entry which is preliminary data.</text>
</comment>
<organism evidence="6 7">
    <name type="scientific">Rhizophagus clarus</name>
    <dbReference type="NCBI Taxonomy" id="94130"/>
    <lineage>
        <taxon>Eukaryota</taxon>
        <taxon>Fungi</taxon>
        <taxon>Fungi incertae sedis</taxon>
        <taxon>Mucoromycota</taxon>
        <taxon>Glomeromycotina</taxon>
        <taxon>Glomeromycetes</taxon>
        <taxon>Glomerales</taxon>
        <taxon>Glomeraceae</taxon>
        <taxon>Rhizophagus</taxon>
    </lineage>
</organism>
<dbReference type="GO" id="GO:0016705">
    <property type="term" value="F:oxidoreductase activity, acting on paired donors, with incorporation or reduction of molecular oxygen"/>
    <property type="evidence" value="ECO:0007669"/>
    <property type="project" value="InterPro"/>
</dbReference>
<dbReference type="GO" id="GO:0020037">
    <property type="term" value="F:heme binding"/>
    <property type="evidence" value="ECO:0007669"/>
    <property type="project" value="InterPro"/>
</dbReference>
<dbReference type="PANTHER" id="PTHR24301">
    <property type="entry name" value="THROMBOXANE-A SYNTHASE"/>
    <property type="match status" value="1"/>
</dbReference>
<dbReference type="OrthoDB" id="1470350at2759"/>
<dbReference type="InterPro" id="IPR017972">
    <property type="entry name" value="Cyt_P450_CS"/>
</dbReference>
<dbReference type="PRINTS" id="PR00385">
    <property type="entry name" value="P450"/>
</dbReference>
<keyword evidence="5" id="KW-0812">Transmembrane</keyword>
<comment type="similarity">
    <text evidence="4">Belongs to the cytochrome P450 family.</text>
</comment>
<keyword evidence="4" id="KW-0503">Monooxygenase</keyword>
<dbReference type="InterPro" id="IPR001128">
    <property type="entry name" value="Cyt_P450"/>
</dbReference>
<dbReference type="EMBL" id="BLAL01000244">
    <property type="protein sequence ID" value="GES95683.1"/>
    <property type="molecule type" value="Genomic_DNA"/>
</dbReference>
<evidence type="ECO:0000256" key="2">
    <source>
        <dbReference type="ARBA" id="ARBA00023004"/>
    </source>
</evidence>
<dbReference type="Proteomes" id="UP000615446">
    <property type="component" value="Unassembled WGS sequence"/>
</dbReference>
<name>A0A8H3M2Y3_9GLOM</name>
<dbReference type="SUPFAM" id="SSF48264">
    <property type="entry name" value="Cytochrome P450"/>
    <property type="match status" value="1"/>
</dbReference>
<evidence type="ECO:0000313" key="7">
    <source>
        <dbReference type="Proteomes" id="UP000615446"/>
    </source>
</evidence>
<reference evidence="6" key="1">
    <citation type="submission" date="2019-10" db="EMBL/GenBank/DDBJ databases">
        <title>Conservation and host-specific expression of non-tandemly repeated heterogenous ribosome RNA gene in arbuscular mycorrhizal fungi.</title>
        <authorList>
            <person name="Maeda T."/>
            <person name="Kobayashi Y."/>
            <person name="Nakagawa T."/>
            <person name="Ezawa T."/>
            <person name="Yamaguchi K."/>
            <person name="Bino T."/>
            <person name="Nishimoto Y."/>
            <person name="Shigenobu S."/>
            <person name="Kawaguchi M."/>
        </authorList>
    </citation>
    <scope>NUCLEOTIDE SEQUENCE</scope>
    <source>
        <strain evidence="6">HR1</strain>
    </source>
</reference>
<evidence type="ECO:0000256" key="1">
    <source>
        <dbReference type="ARBA" id="ARBA00022723"/>
    </source>
</evidence>
<dbReference type="GO" id="GO:0004497">
    <property type="term" value="F:monooxygenase activity"/>
    <property type="evidence" value="ECO:0007669"/>
    <property type="project" value="UniProtKB-KW"/>
</dbReference>
<keyword evidence="1 3" id="KW-0479">Metal-binding</keyword>
<dbReference type="CDD" id="cd00302">
    <property type="entry name" value="cytochrome_P450"/>
    <property type="match status" value="1"/>
</dbReference>
<evidence type="ECO:0000256" key="5">
    <source>
        <dbReference type="SAM" id="Phobius"/>
    </source>
</evidence>
<feature type="transmembrane region" description="Helical" evidence="5">
    <location>
        <begin position="236"/>
        <end position="255"/>
    </location>
</feature>
<keyword evidence="3 4" id="KW-0349">Heme</keyword>
<comment type="cofactor">
    <cofactor evidence="3">
        <name>heme</name>
        <dbReference type="ChEBI" id="CHEBI:30413"/>
    </cofactor>
</comment>
<dbReference type="InterPro" id="IPR036396">
    <property type="entry name" value="Cyt_P450_sf"/>
</dbReference>
<keyword evidence="5" id="KW-0472">Membrane</keyword>
<keyword evidence="4" id="KW-0560">Oxidoreductase</keyword>
<dbReference type="PANTHER" id="PTHR24301:SF2">
    <property type="entry name" value="THROMBOXANE-A SYNTHASE"/>
    <property type="match status" value="1"/>
</dbReference>
<dbReference type="Pfam" id="PF00067">
    <property type="entry name" value="p450"/>
    <property type="match status" value="1"/>
</dbReference>
<dbReference type="AlphaFoldDB" id="A0A8H3M2Y3"/>
<evidence type="ECO:0000256" key="4">
    <source>
        <dbReference type="RuleBase" id="RU000461"/>
    </source>
</evidence>
<dbReference type="PRINTS" id="PR00463">
    <property type="entry name" value="EP450I"/>
</dbReference>
<sequence length="535" mass="62659">MNFLMTYLELFKKTDIFIVLLITILIYVLHFYYKYFTRVNPLPGPIPLPIIGNLLNKSGDLDEWFLKLHKKYGDIFEISLLGQRRIILCRGDYIENMFDPSKNAIYFHRFPYLKDLEDSKIFGTGILANYNYNSWKYNRTFFSQAILAPSFANETLNQGHQLFYEMENFWKKIGYDTPTDYSTWMQCFTNDMIMVLTTGNRLYSLPSYFNRISEKKSNVSPASIEDSEAFIKSLRMFIIGNAFFITVPAIIRHYLPYFRQHQNKLFKNRDYLYNKLDQIIKTRRKEIEETPLDVPLRHDMLTSFITANTPRDINETKNVEGEFLRPMTDEEIRGNMRDAIAAGTEKTANSLSFIAYYLEHNPEIKEKLCQELYQVFGNDTTRPVTHEDLDKLKYTEAVIYEITRIKPVLNMTARVSSGPDEVAGYKWPAGTTFHLNLAAINKNKAHWEDPEKIDPERFMKKDEKRHKCAFNMWGGGPRICPGRKLAMIELKLLIALIYRKYDVELVDMNAPLKTESSAITICQELMVKIKPRNLN</sequence>
<gene>
    <name evidence="6" type="ORF">RCL2_002234700</name>
</gene>